<feature type="region of interest" description="Disordered" evidence="10">
    <location>
        <begin position="69"/>
        <end position="93"/>
    </location>
</feature>
<dbReference type="AlphaFoldDB" id="A0A6I3KJR9"/>
<dbReference type="InterPro" id="IPR001249">
    <property type="entry name" value="AcCoA_biotinCC"/>
</dbReference>
<evidence type="ECO:0000256" key="5">
    <source>
        <dbReference type="ARBA" id="ARBA00022832"/>
    </source>
</evidence>
<evidence type="ECO:0000313" key="13">
    <source>
        <dbReference type="Proteomes" id="UP000440694"/>
    </source>
</evidence>
<dbReference type="Pfam" id="PF00364">
    <property type="entry name" value="Biotin_lipoyl"/>
    <property type="match status" value="1"/>
</dbReference>
<dbReference type="InterPro" id="IPR011053">
    <property type="entry name" value="Single_hybrid_motif"/>
</dbReference>
<comment type="function">
    <text evidence="1 9">This protein is a component of the acetyl coenzyme A carboxylase complex; first, biotin carboxylase catalyzes the carboxylation of the carrier protein and then the transcarboxylase transfers the carboxyl group to form malonyl-CoA.</text>
</comment>
<accession>A0A6I3KJR9</accession>
<dbReference type="InterPro" id="IPR050709">
    <property type="entry name" value="Biotin_Carboxyl_Carrier/Decarb"/>
</dbReference>
<dbReference type="PROSITE" id="PS00188">
    <property type="entry name" value="BIOTIN"/>
    <property type="match status" value="1"/>
</dbReference>
<dbReference type="NCBIfam" id="TIGR00531">
    <property type="entry name" value="BCCP"/>
    <property type="match status" value="1"/>
</dbReference>
<keyword evidence="6 9" id="KW-0443">Lipid metabolism</keyword>
<dbReference type="Gene3D" id="2.40.50.100">
    <property type="match status" value="1"/>
</dbReference>
<comment type="pathway">
    <text evidence="2 9">Lipid metabolism; fatty acid biosynthesis.</text>
</comment>
<sequence>MTAKDQGDNSGDEQRLIRQLAELLNDTGLSEIEIEKSGLKVRVARTLNVQSTFAAPPAVAGAPAAAAPAAKSDPAKHPGAVKSPMVGTAYRSPEPGAPTFIEVGSQVTQGDTLFIIEAMKTMNQIPAPHSGKVTAILIENGQPVEFGEPLVIIE</sequence>
<dbReference type="GO" id="GO:0006633">
    <property type="term" value="P:fatty acid biosynthetic process"/>
    <property type="evidence" value="ECO:0007669"/>
    <property type="project" value="UniProtKB-UniPathway"/>
</dbReference>
<evidence type="ECO:0000259" key="11">
    <source>
        <dbReference type="PROSITE" id="PS50968"/>
    </source>
</evidence>
<evidence type="ECO:0000256" key="8">
    <source>
        <dbReference type="ARBA" id="ARBA00023267"/>
    </source>
</evidence>
<dbReference type="InterPro" id="IPR000089">
    <property type="entry name" value="Biotin_lipoyl"/>
</dbReference>
<evidence type="ECO:0000256" key="4">
    <source>
        <dbReference type="ARBA" id="ARBA00022516"/>
    </source>
</evidence>
<proteinExistence type="predicted"/>
<evidence type="ECO:0000256" key="6">
    <source>
        <dbReference type="ARBA" id="ARBA00023098"/>
    </source>
</evidence>
<dbReference type="UniPathway" id="UPA00094"/>
<keyword evidence="5 9" id="KW-0276">Fatty acid metabolism</keyword>
<evidence type="ECO:0000256" key="9">
    <source>
        <dbReference type="RuleBase" id="RU364072"/>
    </source>
</evidence>
<dbReference type="PANTHER" id="PTHR45266:SF3">
    <property type="entry name" value="OXALOACETATE DECARBOXYLASE ALPHA CHAIN"/>
    <property type="match status" value="1"/>
</dbReference>
<comment type="caution">
    <text evidence="12">The sequence shown here is derived from an EMBL/GenBank/DDBJ whole genome shotgun (WGS) entry which is preliminary data.</text>
</comment>
<dbReference type="InterPro" id="IPR001882">
    <property type="entry name" value="Biotin_BS"/>
</dbReference>
<evidence type="ECO:0000256" key="3">
    <source>
        <dbReference type="ARBA" id="ARBA00017562"/>
    </source>
</evidence>
<reference evidence="12 13" key="1">
    <citation type="submission" date="2019-11" db="EMBL/GenBank/DDBJ databases">
        <title>Identification of a novel strain.</title>
        <authorList>
            <person name="Xu Q."/>
            <person name="Wang G."/>
        </authorList>
    </citation>
    <scope>NUCLEOTIDE SEQUENCE [LARGE SCALE GENOMIC DNA]</scope>
    <source>
        <strain evidence="13">xq</strain>
    </source>
</reference>
<evidence type="ECO:0000256" key="1">
    <source>
        <dbReference type="ARBA" id="ARBA00003761"/>
    </source>
</evidence>
<evidence type="ECO:0000256" key="10">
    <source>
        <dbReference type="SAM" id="MobiDB-lite"/>
    </source>
</evidence>
<dbReference type="FunFam" id="2.40.50.100:FF:000003">
    <property type="entry name" value="Acetyl-CoA carboxylase biotin carboxyl carrier protein"/>
    <property type="match status" value="1"/>
</dbReference>
<dbReference type="PRINTS" id="PR01071">
    <property type="entry name" value="ACOABIOTINCC"/>
</dbReference>
<evidence type="ECO:0000256" key="7">
    <source>
        <dbReference type="ARBA" id="ARBA00023160"/>
    </source>
</evidence>
<evidence type="ECO:0000256" key="2">
    <source>
        <dbReference type="ARBA" id="ARBA00005194"/>
    </source>
</evidence>
<organism evidence="12 13">
    <name type="scientific">Hyphomicrobium album</name>
    <dbReference type="NCBI Taxonomy" id="2665159"/>
    <lineage>
        <taxon>Bacteria</taxon>
        <taxon>Pseudomonadati</taxon>
        <taxon>Pseudomonadota</taxon>
        <taxon>Alphaproteobacteria</taxon>
        <taxon>Hyphomicrobiales</taxon>
        <taxon>Hyphomicrobiaceae</taxon>
        <taxon>Hyphomicrobium</taxon>
    </lineage>
</organism>
<dbReference type="GO" id="GO:0003989">
    <property type="term" value="F:acetyl-CoA carboxylase activity"/>
    <property type="evidence" value="ECO:0007669"/>
    <property type="project" value="InterPro"/>
</dbReference>
<dbReference type="PANTHER" id="PTHR45266">
    <property type="entry name" value="OXALOACETATE DECARBOXYLASE ALPHA CHAIN"/>
    <property type="match status" value="1"/>
</dbReference>
<gene>
    <name evidence="12" type="primary">accB</name>
    <name evidence="12" type="ORF">GIW81_06560</name>
</gene>
<dbReference type="CDD" id="cd06850">
    <property type="entry name" value="biotinyl_domain"/>
    <property type="match status" value="1"/>
</dbReference>
<keyword evidence="8 9" id="KW-0092">Biotin</keyword>
<protein>
    <recommendedName>
        <fullName evidence="3 9">Biotin carboxyl carrier protein of acetyl-CoA carboxylase</fullName>
    </recommendedName>
</protein>
<dbReference type="RefSeq" id="WP_154738484.1">
    <property type="nucleotide sequence ID" value="NZ_WMBQ01000001.1"/>
</dbReference>
<dbReference type="Proteomes" id="UP000440694">
    <property type="component" value="Unassembled WGS sequence"/>
</dbReference>
<keyword evidence="4 9" id="KW-0444">Lipid biosynthesis</keyword>
<feature type="domain" description="Lipoyl-binding" evidence="11">
    <location>
        <begin position="78"/>
        <end position="154"/>
    </location>
</feature>
<dbReference type="PROSITE" id="PS50968">
    <property type="entry name" value="BIOTINYL_LIPOYL"/>
    <property type="match status" value="1"/>
</dbReference>
<dbReference type="EMBL" id="WMBQ01000001">
    <property type="protein sequence ID" value="MTD93997.1"/>
    <property type="molecule type" value="Genomic_DNA"/>
</dbReference>
<dbReference type="SUPFAM" id="SSF51230">
    <property type="entry name" value="Single hybrid motif"/>
    <property type="match status" value="1"/>
</dbReference>
<evidence type="ECO:0000313" key="12">
    <source>
        <dbReference type="EMBL" id="MTD93997.1"/>
    </source>
</evidence>
<name>A0A6I3KJR9_9HYPH</name>
<keyword evidence="13" id="KW-1185">Reference proteome</keyword>
<keyword evidence="7 9" id="KW-0275">Fatty acid biosynthesis</keyword>
<dbReference type="GO" id="GO:0009317">
    <property type="term" value="C:acetyl-CoA carboxylase complex"/>
    <property type="evidence" value="ECO:0007669"/>
    <property type="project" value="InterPro"/>
</dbReference>